<dbReference type="InterPro" id="IPR036388">
    <property type="entry name" value="WH-like_DNA-bd_sf"/>
</dbReference>
<sequence length="261" mass="28138">MEKGLGENRGLFCVYLLRHGPAMPDTPFGLTDKEVAVLHLLARGHDVKSAAAELGLSIHTVHERLREARRKTGASSSRGAARLLIDGAAPNFSGSEKSGVLPRPVEDQPPVQSRIGATGGSRFLGRWGMPMMISAITTIAILAATHLTSGDAAKPAGPPRVISTSPAANRVISAGPISLKVTFDRPMRRDSYSFVYASPETYPDCGRNQPVQSADGRTFTLTCSVQSGRSYEVWFNSPAYRNFVDENGAPATPYRLQFRVK</sequence>
<gene>
    <name evidence="4" type="ORF">SP6_11_00370</name>
</gene>
<reference evidence="4 5" key="1">
    <citation type="submission" date="2014-08" db="EMBL/GenBank/DDBJ databases">
        <title>Whole genome shotgun sequence of Sphingomonas paucimobilis NBRC 13935.</title>
        <authorList>
            <person name="Hosoyama A."/>
            <person name="Hashimoto M."/>
            <person name="Hosoyama Y."/>
            <person name="Noguchi M."/>
            <person name="Uohara A."/>
            <person name="Ohji S."/>
            <person name="Katano-Makiyama Y."/>
            <person name="Ichikawa N."/>
            <person name="Kimura A."/>
            <person name="Yamazoe A."/>
            <person name="Fujita N."/>
        </authorList>
    </citation>
    <scope>NUCLEOTIDE SEQUENCE [LARGE SCALE GENOMIC DNA]</scope>
    <source>
        <strain evidence="4 5">NBRC 13935</strain>
    </source>
</reference>
<name>A0A0C9NCQ7_SPHPI</name>
<dbReference type="InterPro" id="IPR016032">
    <property type="entry name" value="Sig_transdc_resp-reg_C-effctor"/>
</dbReference>
<dbReference type="PROSITE" id="PS50043">
    <property type="entry name" value="HTH_LUXR_2"/>
    <property type="match status" value="1"/>
</dbReference>
<evidence type="ECO:0000313" key="5">
    <source>
        <dbReference type="Proteomes" id="UP000032025"/>
    </source>
</evidence>
<dbReference type="GO" id="GO:0006355">
    <property type="term" value="P:regulation of DNA-templated transcription"/>
    <property type="evidence" value="ECO:0007669"/>
    <property type="project" value="InterPro"/>
</dbReference>
<dbReference type="SMART" id="SM00421">
    <property type="entry name" value="HTH_LUXR"/>
    <property type="match status" value="1"/>
</dbReference>
<dbReference type="InterPro" id="IPR032812">
    <property type="entry name" value="SbsA_Ig"/>
</dbReference>
<dbReference type="CDD" id="cd06170">
    <property type="entry name" value="LuxR_C_like"/>
    <property type="match status" value="1"/>
</dbReference>
<evidence type="ECO:0000313" key="4">
    <source>
        <dbReference type="EMBL" id="GAN12538.1"/>
    </source>
</evidence>
<feature type="domain" description="HTH luxR-type" evidence="3">
    <location>
        <begin position="23"/>
        <end position="88"/>
    </location>
</feature>
<dbReference type="InterPro" id="IPR000792">
    <property type="entry name" value="Tscrpt_reg_LuxR_C"/>
</dbReference>
<keyword evidence="1" id="KW-0732">Signal</keyword>
<evidence type="ECO:0000256" key="1">
    <source>
        <dbReference type="ARBA" id="ARBA00022729"/>
    </source>
</evidence>
<dbReference type="SUPFAM" id="SSF46894">
    <property type="entry name" value="C-terminal effector domain of the bipartite response regulators"/>
    <property type="match status" value="1"/>
</dbReference>
<dbReference type="GeneID" id="78526289"/>
<dbReference type="Proteomes" id="UP000032025">
    <property type="component" value="Unassembled WGS sequence"/>
</dbReference>
<dbReference type="Gene3D" id="1.10.10.10">
    <property type="entry name" value="Winged helix-like DNA-binding domain superfamily/Winged helix DNA-binding domain"/>
    <property type="match status" value="1"/>
</dbReference>
<evidence type="ECO:0000256" key="2">
    <source>
        <dbReference type="SAM" id="MobiDB-lite"/>
    </source>
</evidence>
<protein>
    <submittedName>
        <fullName evidence="4">DNA, contig: SP611</fullName>
    </submittedName>
</protein>
<comment type="caution">
    <text evidence="4">The sequence shown here is derived from an EMBL/GenBank/DDBJ whole genome shotgun (WGS) entry which is preliminary data.</text>
</comment>
<dbReference type="AlphaFoldDB" id="A0A0C9NCQ7"/>
<organism evidence="4 5">
    <name type="scientific">Sphingomonas paucimobilis NBRC 13935</name>
    <dbReference type="NCBI Taxonomy" id="1219050"/>
    <lineage>
        <taxon>Bacteria</taxon>
        <taxon>Pseudomonadati</taxon>
        <taxon>Pseudomonadota</taxon>
        <taxon>Alphaproteobacteria</taxon>
        <taxon>Sphingomonadales</taxon>
        <taxon>Sphingomonadaceae</taxon>
        <taxon>Sphingomonas</taxon>
    </lineage>
</organism>
<dbReference type="RefSeq" id="WP_007404164.1">
    <property type="nucleotide sequence ID" value="NZ_BBJS01000011.1"/>
</dbReference>
<keyword evidence="5" id="KW-1185">Reference proteome</keyword>
<feature type="region of interest" description="Disordered" evidence="2">
    <location>
        <begin position="94"/>
        <end position="117"/>
    </location>
</feature>
<proteinExistence type="predicted"/>
<dbReference type="Pfam" id="PF13205">
    <property type="entry name" value="Big_5"/>
    <property type="match status" value="1"/>
</dbReference>
<evidence type="ECO:0000259" key="3">
    <source>
        <dbReference type="PROSITE" id="PS50043"/>
    </source>
</evidence>
<dbReference type="Pfam" id="PF00196">
    <property type="entry name" value="GerE"/>
    <property type="match status" value="1"/>
</dbReference>
<accession>A0A0C9NCQ7</accession>
<dbReference type="EMBL" id="BBJS01000011">
    <property type="protein sequence ID" value="GAN12538.1"/>
    <property type="molecule type" value="Genomic_DNA"/>
</dbReference>
<dbReference type="GO" id="GO:0003677">
    <property type="term" value="F:DNA binding"/>
    <property type="evidence" value="ECO:0007669"/>
    <property type="project" value="InterPro"/>
</dbReference>